<reference evidence="1" key="1">
    <citation type="journal article" date="2014" name="Front. Microbiol.">
        <title>High frequency of phylogenetically diverse reductive dehalogenase-homologous genes in deep subseafloor sedimentary metagenomes.</title>
        <authorList>
            <person name="Kawai M."/>
            <person name="Futagami T."/>
            <person name="Toyoda A."/>
            <person name="Takaki Y."/>
            <person name="Nishi S."/>
            <person name="Hori S."/>
            <person name="Arai W."/>
            <person name="Tsubouchi T."/>
            <person name="Morono Y."/>
            <person name="Uchiyama I."/>
            <person name="Ito T."/>
            <person name="Fujiyama A."/>
            <person name="Inagaki F."/>
            <person name="Takami H."/>
        </authorList>
    </citation>
    <scope>NUCLEOTIDE SEQUENCE</scope>
    <source>
        <strain evidence="1">Expedition CK06-06</strain>
    </source>
</reference>
<dbReference type="Pfam" id="PF13692">
    <property type="entry name" value="Glyco_trans_1_4"/>
    <property type="match status" value="1"/>
</dbReference>
<evidence type="ECO:0000313" key="1">
    <source>
        <dbReference type="EMBL" id="GAG04734.1"/>
    </source>
</evidence>
<gene>
    <name evidence="1" type="ORF">S01H1_34576</name>
</gene>
<proteinExistence type="predicted"/>
<evidence type="ECO:0008006" key="2">
    <source>
        <dbReference type="Google" id="ProtNLM"/>
    </source>
</evidence>
<accession>X0UG55</accession>
<dbReference type="Gene3D" id="3.40.50.2000">
    <property type="entry name" value="Glycogen Phosphorylase B"/>
    <property type="match status" value="1"/>
</dbReference>
<organism evidence="1">
    <name type="scientific">marine sediment metagenome</name>
    <dbReference type="NCBI Taxonomy" id="412755"/>
    <lineage>
        <taxon>unclassified sequences</taxon>
        <taxon>metagenomes</taxon>
        <taxon>ecological metagenomes</taxon>
    </lineage>
</organism>
<sequence>KLIAEKHKKWSIVSIGTVESNVDIGKLTDTDNIYFFGQKNYSDLPNYYRAIDAFIIPFLLTNHIKSCAPTRLYEHLSSGRPIIATDFPAAQEVGKGFISIASDREDFVKKIEAALKEKDTSLVEKRKEMAKRNTWRSRVEEISRIIEGIL</sequence>
<dbReference type="EMBL" id="BARS01021535">
    <property type="protein sequence ID" value="GAG04734.1"/>
    <property type="molecule type" value="Genomic_DNA"/>
</dbReference>
<dbReference type="AlphaFoldDB" id="X0UG55"/>
<feature type="non-terminal residue" evidence="1">
    <location>
        <position position="1"/>
    </location>
</feature>
<dbReference type="SUPFAM" id="SSF53756">
    <property type="entry name" value="UDP-Glycosyltransferase/glycogen phosphorylase"/>
    <property type="match status" value="1"/>
</dbReference>
<name>X0UG55_9ZZZZ</name>
<protein>
    <recommendedName>
        <fullName evidence="2">Glycosyl transferase family 1 domain-containing protein</fullName>
    </recommendedName>
</protein>
<comment type="caution">
    <text evidence="1">The sequence shown here is derived from an EMBL/GenBank/DDBJ whole genome shotgun (WGS) entry which is preliminary data.</text>
</comment>